<evidence type="ECO:0000313" key="2">
    <source>
        <dbReference type="Proteomes" id="UP000028643"/>
    </source>
</evidence>
<proteinExistence type="predicted"/>
<protein>
    <submittedName>
        <fullName evidence="1">Uncharacterized protein</fullName>
    </submittedName>
</protein>
<comment type="caution">
    <text evidence="1">The sequence shown here is derived from an EMBL/GenBank/DDBJ whole genome shotgun (WGS) entry which is preliminary data.</text>
</comment>
<reference evidence="1 2" key="1">
    <citation type="submission" date="2014-07" db="EMBL/GenBank/DDBJ databases">
        <title>Draft Genome Sequences of Environmental Pseudomonas syringae strains.</title>
        <authorList>
            <person name="Baltrus D.A."/>
            <person name="Berge O."/>
            <person name="Morris C."/>
        </authorList>
    </citation>
    <scope>NUCLEOTIDE SEQUENCE [LARGE SCALE GENOMIC DNA]</scope>
    <source>
        <strain evidence="1 2">CEB003</strain>
    </source>
</reference>
<dbReference type="Proteomes" id="UP000028643">
    <property type="component" value="Unassembled WGS sequence"/>
</dbReference>
<dbReference type="EMBL" id="JPQT01000041">
    <property type="protein sequence ID" value="KFE54999.1"/>
    <property type="molecule type" value="Genomic_DNA"/>
</dbReference>
<sequence>MEGHTVESLTELYKMVIYRFKANQYSYVDEDPDGFPFLYQLSHIVPVIGTSQLGLLHPENLVISLTHQNRQHGTKHFGGGKGIPRTAILPKYRVDPKATNSQVFEMILSVVGEAEFIAFAKAVKLQPSKKQQHISTLLTLLDKSNPEHQDHFKLLSDKTATTQALGALVQLLKGKTASGYKFTPDVVYPFRVYRDETIRLAKYRPELQPLADMLTEISDFMWAKYKDDYFLQSWECSALFDVLHGKPVSQYQEVFNDMFEGIMDVQSTAFLKYTSPVTVEAPVPVLGAFSSFADTLDEQTPYIVPTLAVGGYVETETPW</sequence>
<dbReference type="AlphaFoldDB" id="A0A085VHT6"/>
<organism evidence="1 2">
    <name type="scientific">Pseudomonas syringae</name>
    <dbReference type="NCBI Taxonomy" id="317"/>
    <lineage>
        <taxon>Bacteria</taxon>
        <taxon>Pseudomonadati</taxon>
        <taxon>Pseudomonadota</taxon>
        <taxon>Gammaproteobacteria</taxon>
        <taxon>Pseudomonadales</taxon>
        <taxon>Pseudomonadaceae</taxon>
        <taxon>Pseudomonas</taxon>
    </lineage>
</organism>
<accession>A0A085VHT6</accession>
<gene>
    <name evidence="1" type="ORF">IV02_02970</name>
</gene>
<name>A0A085VHT6_PSESX</name>
<dbReference type="PATRIC" id="fig|317.174.peg.600"/>
<evidence type="ECO:0000313" key="1">
    <source>
        <dbReference type="EMBL" id="KFE54999.1"/>
    </source>
</evidence>